<dbReference type="Proteomes" id="UP001499951">
    <property type="component" value="Unassembled WGS sequence"/>
</dbReference>
<gene>
    <name evidence="1" type="ORF">GCM10008942_03870</name>
</gene>
<sequence>MTSKSTFATAIFLAVSAATLCQPGLADTRCVPVHDGVEYRSYLPDGKRFVYAAVKLLPGVYPTVFVIVDKNYETPAVKLAANDPLNQWWIDRTRPFAFSAENVRIRWKENHTFDFVTNWFAESGPEELSQPIRGVEKRGDRFAGPGATDTNAFAFQIRLDMNGFTDDAFEVSVPSVTYEGVTVTPPIVLFERGESGFKAKC</sequence>
<name>A0ABP3P6S3_9PROT</name>
<accession>A0ABP3P6S3</accession>
<protein>
    <submittedName>
        <fullName evidence="1">Uncharacterized protein</fullName>
    </submittedName>
</protein>
<dbReference type="EMBL" id="BAAADD010000001">
    <property type="protein sequence ID" value="GAA0558619.1"/>
    <property type="molecule type" value="Genomic_DNA"/>
</dbReference>
<evidence type="ECO:0000313" key="2">
    <source>
        <dbReference type="Proteomes" id="UP001499951"/>
    </source>
</evidence>
<dbReference type="RefSeq" id="WP_166930937.1">
    <property type="nucleotide sequence ID" value="NZ_BAAADD010000001.1"/>
</dbReference>
<organism evidence="1 2">
    <name type="scientific">Rhizomicrobium electricum</name>
    <dbReference type="NCBI Taxonomy" id="480070"/>
    <lineage>
        <taxon>Bacteria</taxon>
        <taxon>Pseudomonadati</taxon>
        <taxon>Pseudomonadota</taxon>
        <taxon>Alphaproteobacteria</taxon>
        <taxon>Micropepsales</taxon>
        <taxon>Micropepsaceae</taxon>
        <taxon>Rhizomicrobium</taxon>
    </lineage>
</organism>
<evidence type="ECO:0000313" key="1">
    <source>
        <dbReference type="EMBL" id="GAA0558619.1"/>
    </source>
</evidence>
<keyword evidence="2" id="KW-1185">Reference proteome</keyword>
<comment type="caution">
    <text evidence="1">The sequence shown here is derived from an EMBL/GenBank/DDBJ whole genome shotgun (WGS) entry which is preliminary data.</text>
</comment>
<proteinExistence type="predicted"/>
<reference evidence="2" key="1">
    <citation type="journal article" date="2019" name="Int. J. Syst. Evol. Microbiol.">
        <title>The Global Catalogue of Microorganisms (GCM) 10K type strain sequencing project: providing services to taxonomists for standard genome sequencing and annotation.</title>
        <authorList>
            <consortium name="The Broad Institute Genomics Platform"/>
            <consortium name="The Broad Institute Genome Sequencing Center for Infectious Disease"/>
            <person name="Wu L."/>
            <person name="Ma J."/>
        </authorList>
    </citation>
    <scope>NUCLEOTIDE SEQUENCE [LARGE SCALE GENOMIC DNA]</scope>
    <source>
        <strain evidence="2">JCM 15089</strain>
    </source>
</reference>